<dbReference type="Pfam" id="PF02311">
    <property type="entry name" value="AraC_binding"/>
    <property type="match status" value="1"/>
</dbReference>
<keyword evidence="2" id="KW-0238">DNA-binding</keyword>
<keyword evidence="3" id="KW-0804">Transcription</keyword>
<keyword evidence="1" id="KW-0805">Transcription regulation</keyword>
<dbReference type="SUPFAM" id="SSF46689">
    <property type="entry name" value="Homeodomain-like"/>
    <property type="match status" value="1"/>
</dbReference>
<dbReference type="InterPro" id="IPR003313">
    <property type="entry name" value="AraC-bd"/>
</dbReference>
<dbReference type="GO" id="GO:0043565">
    <property type="term" value="F:sequence-specific DNA binding"/>
    <property type="evidence" value="ECO:0007669"/>
    <property type="project" value="InterPro"/>
</dbReference>
<dbReference type="InterPro" id="IPR037923">
    <property type="entry name" value="HTH-like"/>
</dbReference>
<dbReference type="PANTHER" id="PTHR43280">
    <property type="entry name" value="ARAC-FAMILY TRANSCRIPTIONAL REGULATOR"/>
    <property type="match status" value="1"/>
</dbReference>
<evidence type="ECO:0000256" key="2">
    <source>
        <dbReference type="ARBA" id="ARBA00023125"/>
    </source>
</evidence>
<feature type="domain" description="HTH araC/xylS-type" evidence="4">
    <location>
        <begin position="174"/>
        <end position="272"/>
    </location>
</feature>
<dbReference type="EMBL" id="CP051205">
    <property type="protein sequence ID" value="QJB30776.1"/>
    <property type="molecule type" value="Genomic_DNA"/>
</dbReference>
<dbReference type="SMART" id="SM00342">
    <property type="entry name" value="HTH_ARAC"/>
    <property type="match status" value="1"/>
</dbReference>
<dbReference type="RefSeq" id="WP_168803054.1">
    <property type="nucleotide sequence ID" value="NZ_CP051205.1"/>
</dbReference>
<name>A0AAE6ZDI2_9BACT</name>
<dbReference type="Gene3D" id="2.60.120.10">
    <property type="entry name" value="Jelly Rolls"/>
    <property type="match status" value="1"/>
</dbReference>
<dbReference type="PANTHER" id="PTHR43280:SF32">
    <property type="entry name" value="TRANSCRIPTIONAL REGULATORY PROTEIN"/>
    <property type="match status" value="1"/>
</dbReference>
<protein>
    <submittedName>
        <fullName evidence="5">Helix-turn-helix domain-containing protein</fullName>
    </submittedName>
</protein>
<reference evidence="6" key="1">
    <citation type="submission" date="2020-04" db="EMBL/GenBank/DDBJ databases">
        <authorList>
            <person name="Kittiwongwattana C."/>
        </authorList>
    </citation>
    <scope>NUCLEOTIDE SEQUENCE [LARGE SCALE GENOMIC DNA]</scope>
    <source>
        <strain evidence="6">1310</strain>
    </source>
</reference>
<accession>A0AAE6ZDI2</accession>
<dbReference type="KEGG" id="coy:HF329_05475"/>
<dbReference type="InterPro" id="IPR009057">
    <property type="entry name" value="Homeodomain-like_sf"/>
</dbReference>
<sequence length="273" mass="31615">MVTKLQIKDKSESGKSIKIAPFKKEIRKTVPHKHNNYFEILYLSQGSGYHYIDSRKFEVMPPVMYFIRKDQVHCWELDSEPDGYVIIIKKTFIEESLDSELKSLFTHISKENCVYTQEHEMIRSLFELLIETDRKNGKNAFRMKEGLLKALLALVSEEGKPFAGKAEISANLYHSLLSLLSGEQVIRNKVQYYAEQLNTSPQNLNAACRKAVNQSAEEVLSEFIISEAKRLLIYTDNTIAEISFMLDFHDPSHFVKYFKRKTGETPLTFRKSN</sequence>
<dbReference type="Pfam" id="PF12833">
    <property type="entry name" value="HTH_18"/>
    <property type="match status" value="1"/>
</dbReference>
<evidence type="ECO:0000259" key="4">
    <source>
        <dbReference type="PROSITE" id="PS01124"/>
    </source>
</evidence>
<evidence type="ECO:0000256" key="1">
    <source>
        <dbReference type="ARBA" id="ARBA00023015"/>
    </source>
</evidence>
<dbReference type="PROSITE" id="PS01124">
    <property type="entry name" value="HTH_ARAC_FAMILY_2"/>
    <property type="match status" value="1"/>
</dbReference>
<evidence type="ECO:0000313" key="6">
    <source>
        <dbReference type="Proteomes" id="UP000502421"/>
    </source>
</evidence>
<dbReference type="Gene3D" id="1.10.10.60">
    <property type="entry name" value="Homeodomain-like"/>
    <property type="match status" value="1"/>
</dbReference>
<dbReference type="GO" id="GO:0003700">
    <property type="term" value="F:DNA-binding transcription factor activity"/>
    <property type="evidence" value="ECO:0007669"/>
    <property type="project" value="InterPro"/>
</dbReference>
<organism evidence="5 6">
    <name type="scientific">Chitinophaga oryzae</name>
    <dbReference type="NCBI Taxonomy" id="2725414"/>
    <lineage>
        <taxon>Bacteria</taxon>
        <taxon>Pseudomonadati</taxon>
        <taxon>Bacteroidota</taxon>
        <taxon>Chitinophagia</taxon>
        <taxon>Chitinophagales</taxon>
        <taxon>Chitinophagaceae</taxon>
        <taxon>Chitinophaga</taxon>
    </lineage>
</organism>
<dbReference type="SUPFAM" id="SSF51215">
    <property type="entry name" value="Regulatory protein AraC"/>
    <property type="match status" value="1"/>
</dbReference>
<dbReference type="AlphaFoldDB" id="A0AAE6ZDI2"/>
<evidence type="ECO:0000256" key="3">
    <source>
        <dbReference type="ARBA" id="ARBA00023163"/>
    </source>
</evidence>
<gene>
    <name evidence="5" type="ORF">HF329_05475</name>
</gene>
<proteinExistence type="predicted"/>
<dbReference type="Proteomes" id="UP000502421">
    <property type="component" value="Chromosome"/>
</dbReference>
<evidence type="ECO:0000313" key="5">
    <source>
        <dbReference type="EMBL" id="QJB30776.1"/>
    </source>
</evidence>
<dbReference type="InterPro" id="IPR018060">
    <property type="entry name" value="HTH_AraC"/>
</dbReference>
<dbReference type="InterPro" id="IPR014710">
    <property type="entry name" value="RmlC-like_jellyroll"/>
</dbReference>